<dbReference type="GO" id="GO:0048038">
    <property type="term" value="F:quinone binding"/>
    <property type="evidence" value="ECO:0007669"/>
    <property type="project" value="UniProtKB-KW"/>
</dbReference>
<dbReference type="GO" id="GO:0005886">
    <property type="term" value="C:plasma membrane"/>
    <property type="evidence" value="ECO:0007669"/>
    <property type="project" value="UniProtKB-SubCell"/>
</dbReference>
<keyword evidence="8" id="KW-0472">Membrane</keyword>
<accession>A0A932M186</accession>
<keyword evidence="8" id="KW-0874">Quinone</keyword>
<comment type="similarity">
    <text evidence="1 8">Belongs to the complex I 23 kDa subunit family.</text>
</comment>
<keyword evidence="7 8" id="KW-0411">Iron-sulfur</keyword>
<keyword evidence="3 8" id="KW-0479">Metal-binding</keyword>
<dbReference type="EC" id="7.1.1.-" evidence="8"/>
<evidence type="ECO:0000256" key="2">
    <source>
        <dbReference type="ARBA" id="ARBA00022485"/>
    </source>
</evidence>
<evidence type="ECO:0000256" key="8">
    <source>
        <dbReference type="HAMAP-Rule" id="MF_01351"/>
    </source>
</evidence>
<dbReference type="EMBL" id="JACPSX010000180">
    <property type="protein sequence ID" value="MBI3015279.1"/>
    <property type="molecule type" value="Genomic_DNA"/>
</dbReference>
<feature type="binding site" evidence="8">
    <location>
        <position position="58"/>
    </location>
    <ligand>
        <name>[4Fe-4S] cluster</name>
        <dbReference type="ChEBI" id="CHEBI:49883"/>
        <label>1</label>
    </ligand>
</feature>
<sequence length="165" mass="18567">MIIELTKGFWLTLRRLFSAPITIQYPEEKRPSVPRARGLHRLERHENGLERCIGCGLCAAVCPAQCIYLEAAENTEEARYSPGERYCRIYEINEFRCIFCGYCEEVCPVDAIILGPQMEFSKGNPKDFIYNKERLLVPLKSKGELPASKDAGSRSSSGLVASPMS</sequence>
<dbReference type="Gene3D" id="3.30.70.3270">
    <property type="match status" value="1"/>
</dbReference>
<dbReference type="SUPFAM" id="SSF54862">
    <property type="entry name" value="4Fe-4S ferredoxins"/>
    <property type="match status" value="1"/>
</dbReference>
<feature type="domain" description="4Fe-4S ferredoxin-type" evidence="10">
    <location>
        <begin position="88"/>
        <end position="117"/>
    </location>
</feature>
<reference evidence="11" key="1">
    <citation type="submission" date="2020-07" db="EMBL/GenBank/DDBJ databases">
        <title>Huge and variable diversity of episymbiotic CPR bacteria and DPANN archaea in groundwater ecosystems.</title>
        <authorList>
            <person name="He C.Y."/>
            <person name="Keren R."/>
            <person name="Whittaker M."/>
            <person name="Farag I.F."/>
            <person name="Doudna J."/>
            <person name="Cate J.H.D."/>
            <person name="Banfield J.F."/>
        </authorList>
    </citation>
    <scope>NUCLEOTIDE SEQUENCE</scope>
    <source>
        <strain evidence="11">NC_groundwater_717_Ag_S-0.2um_59_8</strain>
    </source>
</reference>
<evidence type="ECO:0000256" key="1">
    <source>
        <dbReference type="ARBA" id="ARBA00010277"/>
    </source>
</evidence>
<dbReference type="GO" id="GO:0005506">
    <property type="term" value="F:iron ion binding"/>
    <property type="evidence" value="ECO:0007669"/>
    <property type="project" value="UniProtKB-UniRule"/>
</dbReference>
<dbReference type="PANTHER" id="PTHR10849:SF20">
    <property type="entry name" value="NADH DEHYDROGENASE [UBIQUINONE] IRON-SULFUR PROTEIN 8, MITOCHONDRIAL"/>
    <property type="match status" value="1"/>
</dbReference>
<protein>
    <recommendedName>
        <fullName evidence="8">NADH-quinone oxidoreductase subunit I</fullName>
        <ecNumber evidence="8">7.1.1.-</ecNumber>
    </recommendedName>
    <alternativeName>
        <fullName evidence="8">NADH dehydrogenase I subunit I</fullName>
    </alternativeName>
    <alternativeName>
        <fullName evidence="8">NDH-1 subunit I</fullName>
    </alternativeName>
</protein>
<gene>
    <name evidence="8 11" type="primary">nuoI</name>
    <name evidence="11" type="ORF">HYY65_09520</name>
</gene>
<comment type="cofactor">
    <cofactor evidence="8">
        <name>[4Fe-4S] cluster</name>
        <dbReference type="ChEBI" id="CHEBI:49883"/>
    </cofactor>
    <text evidence="8">Binds 2 [4Fe-4S] clusters per subunit.</text>
</comment>
<feature type="binding site" evidence="8">
    <location>
        <position position="100"/>
    </location>
    <ligand>
        <name>[4Fe-4S] cluster</name>
        <dbReference type="ChEBI" id="CHEBI:49883"/>
        <label>2</label>
    </ligand>
</feature>
<dbReference type="PROSITE" id="PS00198">
    <property type="entry name" value="4FE4S_FER_1"/>
    <property type="match status" value="1"/>
</dbReference>
<keyword evidence="8" id="KW-0830">Ubiquinone</keyword>
<keyword evidence="6 8" id="KW-0408">Iron</keyword>
<dbReference type="InterPro" id="IPR017896">
    <property type="entry name" value="4Fe4S_Fe-S-bd"/>
</dbReference>
<dbReference type="Proteomes" id="UP000741360">
    <property type="component" value="Unassembled WGS sequence"/>
</dbReference>
<feature type="domain" description="4Fe-4S ferredoxin-type" evidence="10">
    <location>
        <begin position="43"/>
        <end position="72"/>
    </location>
</feature>
<feature type="compositionally biased region" description="Polar residues" evidence="9">
    <location>
        <begin position="153"/>
        <end position="165"/>
    </location>
</feature>
<feature type="region of interest" description="Disordered" evidence="9">
    <location>
        <begin position="144"/>
        <end position="165"/>
    </location>
</feature>
<evidence type="ECO:0000259" key="10">
    <source>
        <dbReference type="PROSITE" id="PS51379"/>
    </source>
</evidence>
<evidence type="ECO:0000256" key="6">
    <source>
        <dbReference type="ARBA" id="ARBA00023004"/>
    </source>
</evidence>
<dbReference type="NCBIfam" id="NF004538">
    <property type="entry name" value="PRK05888.1-4"/>
    <property type="match status" value="1"/>
</dbReference>
<feature type="binding site" evidence="8">
    <location>
        <position position="52"/>
    </location>
    <ligand>
        <name>[4Fe-4S] cluster</name>
        <dbReference type="ChEBI" id="CHEBI:49883"/>
        <label>1</label>
    </ligand>
</feature>
<proteinExistence type="inferred from homology"/>
<dbReference type="AlphaFoldDB" id="A0A932M186"/>
<dbReference type="NCBIfam" id="TIGR01971">
    <property type="entry name" value="NuoI"/>
    <property type="match status" value="1"/>
</dbReference>
<feature type="binding site" evidence="8">
    <location>
        <position position="62"/>
    </location>
    <ligand>
        <name>[4Fe-4S] cluster</name>
        <dbReference type="ChEBI" id="CHEBI:49883"/>
        <label>2</label>
    </ligand>
</feature>
<keyword evidence="8" id="KW-0520">NAD</keyword>
<keyword evidence="8" id="KW-1003">Cell membrane</keyword>
<dbReference type="GO" id="GO:0051539">
    <property type="term" value="F:4 iron, 4 sulfur cluster binding"/>
    <property type="evidence" value="ECO:0007669"/>
    <property type="project" value="UniProtKB-KW"/>
</dbReference>
<keyword evidence="2 8" id="KW-0004">4Fe-4S</keyword>
<keyword evidence="11" id="KW-0560">Oxidoreductase</keyword>
<keyword evidence="5 8" id="KW-1278">Translocase</keyword>
<dbReference type="GO" id="GO:0009060">
    <property type="term" value="P:aerobic respiration"/>
    <property type="evidence" value="ECO:0007669"/>
    <property type="project" value="TreeGrafter"/>
</dbReference>
<dbReference type="InterPro" id="IPR017900">
    <property type="entry name" value="4Fe4S_Fe_S_CS"/>
</dbReference>
<evidence type="ECO:0000256" key="3">
    <source>
        <dbReference type="ARBA" id="ARBA00022723"/>
    </source>
</evidence>
<feature type="binding site" evidence="8">
    <location>
        <position position="55"/>
    </location>
    <ligand>
        <name>[4Fe-4S] cluster</name>
        <dbReference type="ChEBI" id="CHEBI:49883"/>
        <label>1</label>
    </ligand>
</feature>
<dbReference type="NCBIfam" id="NF004537">
    <property type="entry name" value="PRK05888.1-3"/>
    <property type="match status" value="1"/>
</dbReference>
<evidence type="ECO:0000256" key="9">
    <source>
        <dbReference type="SAM" id="MobiDB-lite"/>
    </source>
</evidence>
<evidence type="ECO:0000256" key="5">
    <source>
        <dbReference type="ARBA" id="ARBA00022967"/>
    </source>
</evidence>
<dbReference type="PANTHER" id="PTHR10849">
    <property type="entry name" value="NADH DEHYDROGENASE UBIQUINONE IRON-SULFUR PROTEIN 8, MITOCHONDRIAL"/>
    <property type="match status" value="1"/>
</dbReference>
<evidence type="ECO:0000313" key="12">
    <source>
        <dbReference type="Proteomes" id="UP000741360"/>
    </source>
</evidence>
<dbReference type="GO" id="GO:0050136">
    <property type="term" value="F:NADH dehydrogenase (quinone) (non-electrogenic) activity"/>
    <property type="evidence" value="ECO:0007669"/>
    <property type="project" value="UniProtKB-UniRule"/>
</dbReference>
<evidence type="ECO:0000313" key="11">
    <source>
        <dbReference type="EMBL" id="MBI3015279.1"/>
    </source>
</evidence>
<dbReference type="Pfam" id="PF12838">
    <property type="entry name" value="Fer4_7"/>
    <property type="match status" value="1"/>
</dbReference>
<evidence type="ECO:0000256" key="4">
    <source>
        <dbReference type="ARBA" id="ARBA00022737"/>
    </source>
</evidence>
<feature type="binding site" evidence="8">
    <location>
        <position position="97"/>
    </location>
    <ligand>
        <name>[4Fe-4S] cluster</name>
        <dbReference type="ChEBI" id="CHEBI:49883"/>
        <label>2</label>
    </ligand>
</feature>
<comment type="subcellular location">
    <subcellularLocation>
        <location evidence="8">Cell membrane</location>
        <topology evidence="8">Peripheral membrane protein</topology>
    </subcellularLocation>
</comment>
<dbReference type="InterPro" id="IPR010226">
    <property type="entry name" value="NADH_quinone_OxRdtase_chainI"/>
</dbReference>
<feature type="binding site" evidence="8">
    <location>
        <position position="107"/>
    </location>
    <ligand>
        <name>[4Fe-4S] cluster</name>
        <dbReference type="ChEBI" id="CHEBI:49883"/>
        <label>1</label>
    </ligand>
</feature>
<name>A0A932M186_UNCTE</name>
<comment type="subunit">
    <text evidence="8">NDH-1 is composed of 14 different subunits. Subunits NuoA, H, J, K, L, M, N constitute the membrane sector of the complex.</text>
</comment>
<comment type="caution">
    <text evidence="11">The sequence shown here is derived from an EMBL/GenBank/DDBJ whole genome shotgun (WGS) entry which is preliminary data.</text>
</comment>
<dbReference type="PROSITE" id="PS51379">
    <property type="entry name" value="4FE4S_FER_2"/>
    <property type="match status" value="2"/>
</dbReference>
<comment type="catalytic activity">
    <reaction evidence="8">
        <text>a quinone + NADH + 5 H(+)(in) = a quinol + NAD(+) + 4 H(+)(out)</text>
        <dbReference type="Rhea" id="RHEA:57888"/>
        <dbReference type="ChEBI" id="CHEBI:15378"/>
        <dbReference type="ChEBI" id="CHEBI:24646"/>
        <dbReference type="ChEBI" id="CHEBI:57540"/>
        <dbReference type="ChEBI" id="CHEBI:57945"/>
        <dbReference type="ChEBI" id="CHEBI:132124"/>
    </reaction>
</comment>
<comment type="function">
    <text evidence="8">NDH-1 shuttles electrons from NADH, via FMN and iron-sulfur (Fe-S) centers, to quinones in the respiratory chain. The immediate electron acceptor for the enzyme in this species is believed to be ubiquinone. Couples the redox reaction to proton translocation (for every two electrons transferred, four hydrogen ions are translocated across the cytoplasmic membrane), and thus conserves the redox energy in a proton gradient.</text>
</comment>
<keyword evidence="4" id="KW-0677">Repeat</keyword>
<evidence type="ECO:0000256" key="7">
    <source>
        <dbReference type="ARBA" id="ARBA00023014"/>
    </source>
</evidence>
<feature type="binding site" evidence="8">
    <location>
        <position position="103"/>
    </location>
    <ligand>
        <name>[4Fe-4S] cluster</name>
        <dbReference type="ChEBI" id="CHEBI:49883"/>
        <label>2</label>
    </ligand>
</feature>
<dbReference type="HAMAP" id="MF_01351">
    <property type="entry name" value="NDH1_NuoI"/>
    <property type="match status" value="1"/>
</dbReference>
<organism evidence="11 12">
    <name type="scientific">Tectimicrobiota bacterium</name>
    <dbReference type="NCBI Taxonomy" id="2528274"/>
    <lineage>
        <taxon>Bacteria</taxon>
        <taxon>Pseudomonadati</taxon>
        <taxon>Nitrospinota/Tectimicrobiota group</taxon>
        <taxon>Candidatus Tectimicrobiota</taxon>
    </lineage>
</organism>